<feature type="compositionally biased region" description="Low complexity" evidence="1">
    <location>
        <begin position="162"/>
        <end position="175"/>
    </location>
</feature>
<dbReference type="Proteomes" id="UP001286456">
    <property type="component" value="Unassembled WGS sequence"/>
</dbReference>
<evidence type="ECO:0000313" key="3">
    <source>
        <dbReference type="Proteomes" id="UP001286456"/>
    </source>
</evidence>
<evidence type="ECO:0000313" key="2">
    <source>
        <dbReference type="EMBL" id="KAK3328645.1"/>
    </source>
</evidence>
<evidence type="ECO:0000256" key="1">
    <source>
        <dbReference type="SAM" id="MobiDB-lite"/>
    </source>
</evidence>
<name>A0AAE0IPB1_9PEZI</name>
<proteinExistence type="predicted"/>
<gene>
    <name evidence="2" type="ORF">B0T19DRAFT_442534</name>
</gene>
<keyword evidence="3" id="KW-1185">Reference proteome</keyword>
<protein>
    <submittedName>
        <fullName evidence="2">Uncharacterized protein</fullName>
    </submittedName>
</protein>
<dbReference type="AlphaFoldDB" id="A0AAE0IPB1"/>
<dbReference type="EMBL" id="JAUEPO010000003">
    <property type="protein sequence ID" value="KAK3328645.1"/>
    <property type="molecule type" value="Genomic_DNA"/>
</dbReference>
<accession>A0AAE0IPB1</accession>
<feature type="region of interest" description="Disordered" evidence="1">
    <location>
        <begin position="100"/>
        <end position="220"/>
    </location>
</feature>
<sequence>MSYYSGYNDEEEVNIAREVRNSWSDRTNANFGPADRLEYHEYPVADYQRELDFQGCTSIVFRDGNDETLLMTKGSGSITLPAGVKVTVRSGFAKCEPVYESGAGVRAPPPTRVDGGASSYAGSAAGGRPGPSYSRTESRVSTGTYRQTMPSPPRDGASFTRSSSSSSYAGSYVSARNVPLPRSTVNGGRDYEDDNCSIAPSESVSSVGSRRNGGGRSSYY</sequence>
<reference evidence="2" key="1">
    <citation type="journal article" date="2023" name="Mol. Phylogenet. Evol.">
        <title>Genome-scale phylogeny and comparative genomics of the fungal order Sordariales.</title>
        <authorList>
            <person name="Hensen N."/>
            <person name="Bonometti L."/>
            <person name="Westerberg I."/>
            <person name="Brannstrom I.O."/>
            <person name="Guillou S."/>
            <person name="Cros-Aarteil S."/>
            <person name="Calhoun S."/>
            <person name="Haridas S."/>
            <person name="Kuo A."/>
            <person name="Mondo S."/>
            <person name="Pangilinan J."/>
            <person name="Riley R."/>
            <person name="LaButti K."/>
            <person name="Andreopoulos B."/>
            <person name="Lipzen A."/>
            <person name="Chen C."/>
            <person name="Yan M."/>
            <person name="Daum C."/>
            <person name="Ng V."/>
            <person name="Clum A."/>
            <person name="Steindorff A."/>
            <person name="Ohm R.A."/>
            <person name="Martin F."/>
            <person name="Silar P."/>
            <person name="Natvig D.O."/>
            <person name="Lalanne C."/>
            <person name="Gautier V."/>
            <person name="Ament-Velasquez S.L."/>
            <person name="Kruys A."/>
            <person name="Hutchinson M.I."/>
            <person name="Powell A.J."/>
            <person name="Barry K."/>
            <person name="Miller A.N."/>
            <person name="Grigoriev I.V."/>
            <person name="Debuchy R."/>
            <person name="Gladieux P."/>
            <person name="Hiltunen Thoren M."/>
            <person name="Johannesson H."/>
        </authorList>
    </citation>
    <scope>NUCLEOTIDE SEQUENCE</scope>
    <source>
        <strain evidence="2">SMH4131-1</strain>
    </source>
</reference>
<organism evidence="2 3">
    <name type="scientific">Cercophora scortea</name>
    <dbReference type="NCBI Taxonomy" id="314031"/>
    <lineage>
        <taxon>Eukaryota</taxon>
        <taxon>Fungi</taxon>
        <taxon>Dikarya</taxon>
        <taxon>Ascomycota</taxon>
        <taxon>Pezizomycotina</taxon>
        <taxon>Sordariomycetes</taxon>
        <taxon>Sordariomycetidae</taxon>
        <taxon>Sordariales</taxon>
        <taxon>Lasiosphaeriaceae</taxon>
        <taxon>Cercophora</taxon>
    </lineage>
</organism>
<feature type="compositionally biased region" description="Low complexity" evidence="1">
    <location>
        <begin position="201"/>
        <end position="210"/>
    </location>
</feature>
<comment type="caution">
    <text evidence="2">The sequence shown here is derived from an EMBL/GenBank/DDBJ whole genome shotgun (WGS) entry which is preliminary data.</text>
</comment>
<reference evidence="2" key="2">
    <citation type="submission" date="2023-06" db="EMBL/GenBank/DDBJ databases">
        <authorList>
            <consortium name="Lawrence Berkeley National Laboratory"/>
            <person name="Haridas S."/>
            <person name="Hensen N."/>
            <person name="Bonometti L."/>
            <person name="Westerberg I."/>
            <person name="Brannstrom I.O."/>
            <person name="Guillou S."/>
            <person name="Cros-Aarteil S."/>
            <person name="Calhoun S."/>
            <person name="Kuo A."/>
            <person name="Mondo S."/>
            <person name="Pangilinan J."/>
            <person name="Riley R."/>
            <person name="Labutti K."/>
            <person name="Andreopoulos B."/>
            <person name="Lipzen A."/>
            <person name="Chen C."/>
            <person name="Yanf M."/>
            <person name="Daum C."/>
            <person name="Ng V."/>
            <person name="Clum A."/>
            <person name="Steindorff A."/>
            <person name="Ohm R."/>
            <person name="Martin F."/>
            <person name="Silar P."/>
            <person name="Natvig D."/>
            <person name="Lalanne C."/>
            <person name="Gautier V."/>
            <person name="Ament-Velasquez S.L."/>
            <person name="Kruys A."/>
            <person name="Hutchinson M.I."/>
            <person name="Powell A.J."/>
            <person name="Barry K."/>
            <person name="Miller A.N."/>
            <person name="Grigoriev I.V."/>
            <person name="Debuchy R."/>
            <person name="Gladieux P."/>
            <person name="Thoren M.H."/>
            <person name="Johannesson H."/>
        </authorList>
    </citation>
    <scope>NUCLEOTIDE SEQUENCE</scope>
    <source>
        <strain evidence="2">SMH4131-1</strain>
    </source>
</reference>
<feature type="compositionally biased region" description="Gly residues" evidence="1">
    <location>
        <begin position="211"/>
        <end position="220"/>
    </location>
</feature>
<feature type="compositionally biased region" description="Polar residues" evidence="1">
    <location>
        <begin position="139"/>
        <end position="149"/>
    </location>
</feature>